<feature type="compositionally biased region" description="Polar residues" evidence="1">
    <location>
        <begin position="81"/>
        <end position="102"/>
    </location>
</feature>
<evidence type="ECO:0000313" key="2">
    <source>
        <dbReference type="EMBL" id="KAJ8439030.1"/>
    </source>
</evidence>
<proteinExistence type="predicted"/>
<reference evidence="2" key="1">
    <citation type="submission" date="2022-04" db="EMBL/GenBank/DDBJ databases">
        <title>Carnegiea gigantea Genome sequencing and assembly v2.</title>
        <authorList>
            <person name="Copetti D."/>
            <person name="Sanderson M.J."/>
            <person name="Burquez A."/>
            <person name="Wojciechowski M.F."/>
        </authorList>
    </citation>
    <scope>NUCLEOTIDE SEQUENCE</scope>
    <source>
        <strain evidence="2">SGP5-SGP5p</strain>
        <tissue evidence="2">Aerial part</tissue>
    </source>
</reference>
<dbReference type="Proteomes" id="UP001153076">
    <property type="component" value="Unassembled WGS sequence"/>
</dbReference>
<evidence type="ECO:0000313" key="3">
    <source>
        <dbReference type="Proteomes" id="UP001153076"/>
    </source>
</evidence>
<comment type="caution">
    <text evidence="2">The sequence shown here is derived from an EMBL/GenBank/DDBJ whole genome shotgun (WGS) entry which is preliminary data.</text>
</comment>
<accession>A0A9Q1K9W7</accession>
<keyword evidence="3" id="KW-1185">Reference proteome</keyword>
<gene>
    <name evidence="2" type="ORF">Cgig2_028476</name>
</gene>
<name>A0A9Q1K9W7_9CARY</name>
<feature type="compositionally biased region" description="Low complexity" evidence="1">
    <location>
        <begin position="65"/>
        <end position="78"/>
    </location>
</feature>
<feature type="region of interest" description="Disordered" evidence="1">
    <location>
        <begin position="65"/>
        <end position="113"/>
    </location>
</feature>
<evidence type="ECO:0000256" key="1">
    <source>
        <dbReference type="SAM" id="MobiDB-lite"/>
    </source>
</evidence>
<sequence>MDTDEYRFYVEDGEGVLSFNERLRRARKAYALEKEANRRIRVEFALMKDRLLQLVEHLQEFGAGNDDAGQGAEAAGGATFSGETLTEGTSKPSGLGGTATQDPSSPSNNVNVSLSADTKVGWTCNEYVLEQGNSGNHQNVTTFAGEADVQSEPVIEGANENYEQARPADINDGGIASTAQLVQSAIEMAAEMPIPCPRPLTPFLSVMGTQ</sequence>
<dbReference type="EMBL" id="JAKOGI010000233">
    <property type="protein sequence ID" value="KAJ8439030.1"/>
    <property type="molecule type" value="Genomic_DNA"/>
</dbReference>
<protein>
    <submittedName>
        <fullName evidence="2">Uncharacterized protein</fullName>
    </submittedName>
</protein>
<dbReference type="AlphaFoldDB" id="A0A9Q1K9W7"/>
<feature type="compositionally biased region" description="Low complexity" evidence="1">
    <location>
        <begin position="103"/>
        <end position="113"/>
    </location>
</feature>
<organism evidence="2 3">
    <name type="scientific">Carnegiea gigantea</name>
    <dbReference type="NCBI Taxonomy" id="171969"/>
    <lineage>
        <taxon>Eukaryota</taxon>
        <taxon>Viridiplantae</taxon>
        <taxon>Streptophyta</taxon>
        <taxon>Embryophyta</taxon>
        <taxon>Tracheophyta</taxon>
        <taxon>Spermatophyta</taxon>
        <taxon>Magnoliopsida</taxon>
        <taxon>eudicotyledons</taxon>
        <taxon>Gunneridae</taxon>
        <taxon>Pentapetalae</taxon>
        <taxon>Caryophyllales</taxon>
        <taxon>Cactineae</taxon>
        <taxon>Cactaceae</taxon>
        <taxon>Cactoideae</taxon>
        <taxon>Echinocereeae</taxon>
        <taxon>Carnegiea</taxon>
    </lineage>
</organism>